<dbReference type="EMBL" id="CABFNO020000776">
    <property type="protein sequence ID" value="CAG9961970.1"/>
    <property type="molecule type" value="Genomic_DNA"/>
</dbReference>
<proteinExistence type="predicted"/>
<feature type="domain" description="2EXR" evidence="1">
    <location>
        <begin position="6"/>
        <end position="203"/>
    </location>
</feature>
<dbReference type="AlphaFoldDB" id="A0A9N9XTH6"/>
<evidence type="ECO:0000313" key="2">
    <source>
        <dbReference type="EMBL" id="CAG9961970.1"/>
    </source>
</evidence>
<sequence>MTATTFHKFSDLPFDLRYQIYLLATPSRLVYIQEGFPVKDELCEVKDDECFEWEYDKLEAGEAAFVDFSHQLCHGSLQFNLKLHPDLVYFSENWRAWIAESFSQPRRQTTLEEYSFTTSKTPYDPWTATPEAPCIPANRLHEKPKLAFELARETWLYSETPIPAFLHVCTESRQVLKTLGYQLAFGTRSHAPRTWFHFERDILYAPRINDDCEYNPLTDLNFAYYSSEYLTSVLSGCPWDFGRFDLDSLRSLRRLVLPGTWSPLPEHEPFVPSLHYLANMMKLLPNLKEIFLEEWEAEDIGGWLFGTVWWRIPKDSQHSRILNRAFEPRVCIPWEPIDSIGSMCWFDRGVMDGDGVGPIPDGQRYIMRTDHPLPSIAEHSRQWDRQAWAKMFRKQLQAKLQQHASYSSAIPEITFVHTCPESLSQRFLRGRHQFWQDFIHLQEAARDQSRLELVHSAIQEPRFRVNFEKIRLEARNG</sequence>
<comment type="caution">
    <text evidence="2">The sequence shown here is derived from an EMBL/GenBank/DDBJ whole genome shotgun (WGS) entry which is preliminary data.</text>
</comment>
<protein>
    <recommendedName>
        <fullName evidence="1">2EXR domain-containing protein</fullName>
    </recommendedName>
</protein>
<dbReference type="InterPro" id="IPR045518">
    <property type="entry name" value="2EXR"/>
</dbReference>
<reference evidence="2" key="1">
    <citation type="submission" date="2021-10" db="EMBL/GenBank/DDBJ databases">
        <authorList>
            <person name="Piombo E."/>
        </authorList>
    </citation>
    <scope>NUCLEOTIDE SEQUENCE</scope>
</reference>
<name>A0A9N9XTH6_9HYPO</name>
<dbReference type="Proteomes" id="UP000754883">
    <property type="component" value="Unassembled WGS sequence"/>
</dbReference>
<gene>
    <name evidence="2" type="ORF">CBYS24578_00018355</name>
</gene>
<organism evidence="2 3">
    <name type="scientific">Clonostachys byssicola</name>
    <dbReference type="NCBI Taxonomy" id="160290"/>
    <lineage>
        <taxon>Eukaryota</taxon>
        <taxon>Fungi</taxon>
        <taxon>Dikarya</taxon>
        <taxon>Ascomycota</taxon>
        <taxon>Pezizomycotina</taxon>
        <taxon>Sordariomycetes</taxon>
        <taxon>Hypocreomycetidae</taxon>
        <taxon>Hypocreales</taxon>
        <taxon>Bionectriaceae</taxon>
        <taxon>Clonostachys</taxon>
    </lineage>
</organism>
<dbReference type="OrthoDB" id="3513892at2759"/>
<accession>A0A9N9XTH6</accession>
<evidence type="ECO:0000259" key="1">
    <source>
        <dbReference type="Pfam" id="PF20150"/>
    </source>
</evidence>
<dbReference type="Pfam" id="PF20150">
    <property type="entry name" value="2EXR"/>
    <property type="match status" value="1"/>
</dbReference>
<dbReference type="PANTHER" id="PTHR35910">
    <property type="entry name" value="2EXR DOMAIN-CONTAINING PROTEIN"/>
    <property type="match status" value="1"/>
</dbReference>
<evidence type="ECO:0000313" key="3">
    <source>
        <dbReference type="Proteomes" id="UP000754883"/>
    </source>
</evidence>
<dbReference type="PANTHER" id="PTHR35910:SF6">
    <property type="entry name" value="2EXR DOMAIN-CONTAINING PROTEIN"/>
    <property type="match status" value="1"/>
</dbReference>
<keyword evidence="3" id="KW-1185">Reference proteome</keyword>